<dbReference type="InterPro" id="IPR004358">
    <property type="entry name" value="Sig_transdc_His_kin-like_C"/>
</dbReference>
<keyword evidence="5" id="KW-0808">Transferase</keyword>
<reference evidence="15 16" key="1">
    <citation type="submission" date="2024-10" db="EMBL/GenBank/DDBJ databases">
        <title>The Natural Products Discovery Center: Release of the First 8490 Sequenced Strains for Exploring Actinobacteria Biosynthetic Diversity.</title>
        <authorList>
            <person name="Kalkreuter E."/>
            <person name="Kautsar S.A."/>
            <person name="Yang D."/>
            <person name="Bader C.D."/>
            <person name="Teijaro C.N."/>
            <person name="Fluegel L."/>
            <person name="Davis C.M."/>
            <person name="Simpson J.R."/>
            <person name="Lauterbach L."/>
            <person name="Steele A.D."/>
            <person name="Gui C."/>
            <person name="Meng S."/>
            <person name="Li G."/>
            <person name="Viehrig K."/>
            <person name="Ye F."/>
            <person name="Su P."/>
            <person name="Kiefer A.F."/>
            <person name="Nichols A."/>
            <person name="Cepeda A.J."/>
            <person name="Yan W."/>
            <person name="Fan B."/>
            <person name="Jiang Y."/>
            <person name="Adhikari A."/>
            <person name="Zheng C.-J."/>
            <person name="Schuster L."/>
            <person name="Cowan T.M."/>
            <person name="Smanski M.J."/>
            <person name="Chevrette M.G."/>
            <person name="De Carvalho L.P.S."/>
            <person name="Shen B."/>
        </authorList>
    </citation>
    <scope>NUCLEOTIDE SEQUENCE [LARGE SCALE GENOMIC DNA]</scope>
    <source>
        <strain evidence="15 16">NPDC018013</strain>
    </source>
</reference>
<evidence type="ECO:0000256" key="1">
    <source>
        <dbReference type="ARBA" id="ARBA00000085"/>
    </source>
</evidence>
<name>A0ABW7R5W2_9ACTN</name>
<evidence type="ECO:0000256" key="9">
    <source>
        <dbReference type="ARBA" id="ARBA00023012"/>
    </source>
</evidence>
<dbReference type="EC" id="2.7.13.3" evidence="3"/>
<keyword evidence="16" id="KW-1185">Reference proteome</keyword>
<dbReference type="EMBL" id="JBIRGH010000001">
    <property type="protein sequence ID" value="MFH8583446.1"/>
    <property type="molecule type" value="Genomic_DNA"/>
</dbReference>
<keyword evidence="4" id="KW-0597">Phosphoprotein</keyword>
<sequence>MPGTGGRFAHFARLRRSRRRAGPRGGLGPWLRTRKPASLRTAFAVAFAAMAAAVTVLVGFLSYDAAARLVRVDERSVFSEVVAELRTQVREQPRRPVDYVRSDPDHVGPRDVLARPHRTDVQVLGPDGRTVDRGRPALPVGDEERATAAAATAGHYLEREADIGDERYHVATVALGGGRGAVQVAQKFSETEAMLSDLQWRTALWAAAVTVLAGTAGWWLARRITRRLVRLTAVAENVAEHGRLDVPVPVAGRDEVARLGRAFDDMLGRLASSVQDQQRLVQDAGHELRTPLTSLRTNISLLKRFDELPPDARAELLADLTGESRALTDLVNELVELAAGQRDGDPLIEVRLADVAQGAAAPARRRTGREITVRTERPAVVGGRPVALHRALANLLENAAKFDPGGTEPIEVVVTGARIEVLDRGPGIAESDRTRVFDRFYRAPAARGLPGSGLGLAIVRDIATAHGGHAFAAHRPGGGAAFGFTVGTEAAARMEPGWDTGRGSGTGTGRDVAAGPR</sequence>
<feature type="transmembrane region" description="Helical" evidence="12">
    <location>
        <begin position="42"/>
        <end position="63"/>
    </location>
</feature>
<gene>
    <name evidence="15" type="ORF">ACH4GP_03485</name>
</gene>
<evidence type="ECO:0000256" key="12">
    <source>
        <dbReference type="SAM" id="Phobius"/>
    </source>
</evidence>
<feature type="domain" description="HAMP" evidence="14">
    <location>
        <begin position="222"/>
        <end position="275"/>
    </location>
</feature>
<dbReference type="PRINTS" id="PR00344">
    <property type="entry name" value="BCTRLSENSOR"/>
</dbReference>
<dbReference type="InterPro" id="IPR005467">
    <property type="entry name" value="His_kinase_dom"/>
</dbReference>
<accession>A0ABW7R5W2</accession>
<dbReference type="SMART" id="SM00388">
    <property type="entry name" value="HisKA"/>
    <property type="match status" value="1"/>
</dbReference>
<evidence type="ECO:0000259" key="13">
    <source>
        <dbReference type="PROSITE" id="PS50109"/>
    </source>
</evidence>
<dbReference type="SUPFAM" id="SSF47384">
    <property type="entry name" value="Homodimeric domain of signal transducing histidine kinase"/>
    <property type="match status" value="1"/>
</dbReference>
<dbReference type="Gene3D" id="1.10.287.130">
    <property type="match status" value="1"/>
</dbReference>
<dbReference type="CDD" id="cd06225">
    <property type="entry name" value="HAMP"/>
    <property type="match status" value="1"/>
</dbReference>
<keyword evidence="9" id="KW-0902">Two-component regulatory system</keyword>
<comment type="catalytic activity">
    <reaction evidence="1">
        <text>ATP + protein L-histidine = ADP + protein N-phospho-L-histidine.</text>
        <dbReference type="EC" id="2.7.13.3"/>
    </reaction>
</comment>
<proteinExistence type="predicted"/>
<dbReference type="RefSeq" id="WP_397671008.1">
    <property type="nucleotide sequence ID" value="NZ_JBIRGH010000001.1"/>
</dbReference>
<evidence type="ECO:0000256" key="7">
    <source>
        <dbReference type="ARBA" id="ARBA00022777"/>
    </source>
</evidence>
<dbReference type="SUPFAM" id="SSF158472">
    <property type="entry name" value="HAMP domain-like"/>
    <property type="match status" value="1"/>
</dbReference>
<organism evidence="15 16">
    <name type="scientific">Streptomyces celluloflavus</name>
    <dbReference type="NCBI Taxonomy" id="58344"/>
    <lineage>
        <taxon>Bacteria</taxon>
        <taxon>Bacillati</taxon>
        <taxon>Actinomycetota</taxon>
        <taxon>Actinomycetes</taxon>
        <taxon>Kitasatosporales</taxon>
        <taxon>Streptomycetaceae</taxon>
        <taxon>Streptomyces</taxon>
    </lineage>
</organism>
<dbReference type="InterPro" id="IPR003660">
    <property type="entry name" value="HAMP_dom"/>
</dbReference>
<dbReference type="InterPro" id="IPR003594">
    <property type="entry name" value="HATPase_dom"/>
</dbReference>
<dbReference type="InterPro" id="IPR050428">
    <property type="entry name" value="TCS_sensor_his_kinase"/>
</dbReference>
<keyword evidence="10 12" id="KW-0472">Membrane</keyword>
<dbReference type="PANTHER" id="PTHR45436">
    <property type="entry name" value="SENSOR HISTIDINE KINASE YKOH"/>
    <property type="match status" value="1"/>
</dbReference>
<evidence type="ECO:0000256" key="11">
    <source>
        <dbReference type="SAM" id="MobiDB-lite"/>
    </source>
</evidence>
<dbReference type="InterPro" id="IPR036097">
    <property type="entry name" value="HisK_dim/P_sf"/>
</dbReference>
<dbReference type="PROSITE" id="PS50109">
    <property type="entry name" value="HIS_KIN"/>
    <property type="match status" value="1"/>
</dbReference>
<dbReference type="CDD" id="cd00082">
    <property type="entry name" value="HisKA"/>
    <property type="match status" value="1"/>
</dbReference>
<keyword evidence="15" id="KW-0547">Nucleotide-binding</keyword>
<dbReference type="SUPFAM" id="SSF55874">
    <property type="entry name" value="ATPase domain of HSP90 chaperone/DNA topoisomerase II/histidine kinase"/>
    <property type="match status" value="1"/>
</dbReference>
<evidence type="ECO:0000313" key="15">
    <source>
        <dbReference type="EMBL" id="MFH8583446.1"/>
    </source>
</evidence>
<dbReference type="Pfam" id="PF00512">
    <property type="entry name" value="HisKA"/>
    <property type="match status" value="1"/>
</dbReference>
<dbReference type="CDD" id="cd00075">
    <property type="entry name" value="HATPase"/>
    <property type="match status" value="1"/>
</dbReference>
<dbReference type="PROSITE" id="PS50885">
    <property type="entry name" value="HAMP"/>
    <property type="match status" value="1"/>
</dbReference>
<dbReference type="PANTHER" id="PTHR45436:SF5">
    <property type="entry name" value="SENSOR HISTIDINE KINASE TRCS"/>
    <property type="match status" value="1"/>
</dbReference>
<protein>
    <recommendedName>
        <fullName evidence="3">histidine kinase</fullName>
        <ecNumber evidence="3">2.7.13.3</ecNumber>
    </recommendedName>
</protein>
<keyword evidence="7" id="KW-0418">Kinase</keyword>
<dbReference type="SMART" id="SM00387">
    <property type="entry name" value="HATPase_c"/>
    <property type="match status" value="1"/>
</dbReference>
<comment type="subcellular location">
    <subcellularLocation>
        <location evidence="2">Cell membrane</location>
    </subcellularLocation>
</comment>
<keyword evidence="6 12" id="KW-0812">Transmembrane</keyword>
<dbReference type="Pfam" id="PF00672">
    <property type="entry name" value="HAMP"/>
    <property type="match status" value="1"/>
</dbReference>
<feature type="region of interest" description="Disordered" evidence="11">
    <location>
        <begin position="495"/>
        <end position="517"/>
    </location>
</feature>
<evidence type="ECO:0000256" key="5">
    <source>
        <dbReference type="ARBA" id="ARBA00022679"/>
    </source>
</evidence>
<dbReference type="Gene3D" id="6.10.340.10">
    <property type="match status" value="1"/>
</dbReference>
<evidence type="ECO:0000256" key="6">
    <source>
        <dbReference type="ARBA" id="ARBA00022692"/>
    </source>
</evidence>
<dbReference type="Gene3D" id="3.30.565.10">
    <property type="entry name" value="Histidine kinase-like ATPase, C-terminal domain"/>
    <property type="match status" value="1"/>
</dbReference>
<dbReference type="Pfam" id="PF02518">
    <property type="entry name" value="HATPase_c"/>
    <property type="match status" value="1"/>
</dbReference>
<evidence type="ECO:0000256" key="10">
    <source>
        <dbReference type="ARBA" id="ARBA00023136"/>
    </source>
</evidence>
<dbReference type="InterPro" id="IPR003661">
    <property type="entry name" value="HisK_dim/P_dom"/>
</dbReference>
<keyword evidence="8 12" id="KW-1133">Transmembrane helix</keyword>
<evidence type="ECO:0000256" key="2">
    <source>
        <dbReference type="ARBA" id="ARBA00004236"/>
    </source>
</evidence>
<evidence type="ECO:0000256" key="8">
    <source>
        <dbReference type="ARBA" id="ARBA00022989"/>
    </source>
</evidence>
<dbReference type="Proteomes" id="UP001610990">
    <property type="component" value="Unassembled WGS sequence"/>
</dbReference>
<keyword evidence="15" id="KW-0067">ATP-binding</keyword>
<evidence type="ECO:0000256" key="4">
    <source>
        <dbReference type="ARBA" id="ARBA00022553"/>
    </source>
</evidence>
<dbReference type="SMART" id="SM00304">
    <property type="entry name" value="HAMP"/>
    <property type="match status" value="1"/>
</dbReference>
<comment type="caution">
    <text evidence="15">The sequence shown here is derived from an EMBL/GenBank/DDBJ whole genome shotgun (WGS) entry which is preliminary data.</text>
</comment>
<evidence type="ECO:0000256" key="3">
    <source>
        <dbReference type="ARBA" id="ARBA00012438"/>
    </source>
</evidence>
<feature type="domain" description="Histidine kinase" evidence="13">
    <location>
        <begin position="283"/>
        <end position="490"/>
    </location>
</feature>
<dbReference type="InterPro" id="IPR036890">
    <property type="entry name" value="HATPase_C_sf"/>
</dbReference>
<dbReference type="GO" id="GO:0005524">
    <property type="term" value="F:ATP binding"/>
    <property type="evidence" value="ECO:0007669"/>
    <property type="project" value="UniProtKB-KW"/>
</dbReference>
<evidence type="ECO:0000313" key="16">
    <source>
        <dbReference type="Proteomes" id="UP001610990"/>
    </source>
</evidence>
<evidence type="ECO:0000259" key="14">
    <source>
        <dbReference type="PROSITE" id="PS50885"/>
    </source>
</evidence>
<feature type="transmembrane region" description="Helical" evidence="12">
    <location>
        <begin position="203"/>
        <end position="221"/>
    </location>
</feature>